<organism evidence="3 4">
    <name type="scientific">Atopomonas hussainii</name>
    <dbReference type="NCBI Taxonomy" id="1429083"/>
    <lineage>
        <taxon>Bacteria</taxon>
        <taxon>Pseudomonadati</taxon>
        <taxon>Pseudomonadota</taxon>
        <taxon>Gammaproteobacteria</taxon>
        <taxon>Pseudomonadales</taxon>
        <taxon>Pseudomonadaceae</taxon>
        <taxon>Atopomonas</taxon>
    </lineage>
</organism>
<dbReference type="SUPFAM" id="SSF51905">
    <property type="entry name" value="FAD/NAD(P)-binding domain"/>
    <property type="match status" value="1"/>
</dbReference>
<dbReference type="Gene3D" id="3.30.9.10">
    <property type="entry name" value="D-Amino Acid Oxidase, subunit A, domain 2"/>
    <property type="match status" value="1"/>
</dbReference>
<keyword evidence="4" id="KW-1185">Reference proteome</keyword>
<evidence type="ECO:0000313" key="4">
    <source>
        <dbReference type="Proteomes" id="UP000185766"/>
    </source>
</evidence>
<dbReference type="EMBL" id="FOAS01000025">
    <property type="protein sequence ID" value="SEL81330.1"/>
    <property type="molecule type" value="Genomic_DNA"/>
</dbReference>
<name>A0A1H7T8X1_9GAMM</name>
<dbReference type="GO" id="GO:0005737">
    <property type="term" value="C:cytoplasm"/>
    <property type="evidence" value="ECO:0007669"/>
    <property type="project" value="TreeGrafter"/>
</dbReference>
<dbReference type="Pfam" id="PF01266">
    <property type="entry name" value="DAO"/>
    <property type="match status" value="1"/>
</dbReference>
<dbReference type="AlphaFoldDB" id="A0A1H7T8X1"/>
<dbReference type="InterPro" id="IPR006076">
    <property type="entry name" value="FAD-dep_OxRdtase"/>
</dbReference>
<dbReference type="InterPro" id="IPR036188">
    <property type="entry name" value="FAD/NAD-bd_sf"/>
</dbReference>
<reference evidence="3 4" key="1">
    <citation type="submission" date="2016-10" db="EMBL/GenBank/DDBJ databases">
        <authorList>
            <person name="de Groot N.N."/>
        </authorList>
    </citation>
    <scope>NUCLEOTIDE SEQUENCE [LARGE SCALE GENOMIC DNA]</scope>
    <source>
        <strain evidence="3 4">JCM 19513</strain>
    </source>
</reference>
<proteinExistence type="predicted"/>
<evidence type="ECO:0000313" key="3">
    <source>
        <dbReference type="EMBL" id="SEL81330.1"/>
    </source>
</evidence>
<dbReference type="PANTHER" id="PTHR13847">
    <property type="entry name" value="SARCOSINE DEHYDROGENASE-RELATED"/>
    <property type="match status" value="1"/>
</dbReference>
<feature type="domain" description="FAD dependent oxidoreductase" evidence="2">
    <location>
        <begin position="33"/>
        <end position="385"/>
    </location>
</feature>
<accession>A0A1H7T8X1</accession>
<dbReference type="Proteomes" id="UP000185766">
    <property type="component" value="Unassembled WGS sequence"/>
</dbReference>
<dbReference type="RefSeq" id="WP_074870693.1">
    <property type="nucleotide sequence ID" value="NZ_FOAS01000025.1"/>
</dbReference>
<dbReference type="STRING" id="1429083.GCA_001885685_02213"/>
<keyword evidence="1" id="KW-0560">Oxidoreductase</keyword>
<evidence type="ECO:0000256" key="1">
    <source>
        <dbReference type="ARBA" id="ARBA00023002"/>
    </source>
</evidence>
<dbReference type="Gene3D" id="3.50.50.60">
    <property type="entry name" value="FAD/NAD(P)-binding domain"/>
    <property type="match status" value="1"/>
</dbReference>
<evidence type="ECO:0000259" key="2">
    <source>
        <dbReference type="Pfam" id="PF01266"/>
    </source>
</evidence>
<dbReference type="GO" id="GO:0016491">
    <property type="term" value="F:oxidoreductase activity"/>
    <property type="evidence" value="ECO:0007669"/>
    <property type="project" value="UniProtKB-KW"/>
</dbReference>
<dbReference type="PANTHER" id="PTHR13847:SF281">
    <property type="entry name" value="FAD DEPENDENT OXIDOREDUCTASE DOMAIN-CONTAINING PROTEIN"/>
    <property type="match status" value="1"/>
</dbReference>
<gene>
    <name evidence="3" type="ORF">SAMN05216214_12515</name>
</gene>
<protein>
    <submittedName>
        <fullName evidence="3">Gamma-glutamylputrescine oxidase</fullName>
    </submittedName>
</protein>
<sequence>MPSMLTSLANSYYQASTPAPRRYAPLQGQQHADVAIIGGGYTGLSAALELAKQGCRVILLEAEQLGFGASGRNGGQINVGLACEQAELRRKVGSDNAAALWQWSVEGVELLRQRVRNYRIDCDLTDGCLLAAETPAQVRDLAAWQAELEDSYDYRHLQLLEGSELSAAVGSPLYRAAVLDRFSGHLHPLKYLHGLAAAAHTAGVQIFEHSRVQHIEQGLNRARLSVNGGFVSADAVVLAGNAYNHALLPWRVQRSMPIGSFIGATAPLPDALAAELIGSRAAVCSMNFVIDYYRLSADNRLLFGGRASVTGREPHNLEALMRQRMASVFPQLAGYDFDYLWGGLLAMTVNRAPQFGRLGQRLYFAHGYSGQGVALSGLAGVVLAEAISGKPERFNLFSRIPHAPVPPGAGLQTLARLGGVAWYQLRDRLGW</sequence>